<reference evidence="6 7" key="1">
    <citation type="journal article" date="2015" name="Genome Biol. Evol.">
        <title>Phylogenomic analyses indicate that early fungi evolved digesting cell walls of algal ancestors of land plants.</title>
        <authorList>
            <person name="Chang Y."/>
            <person name="Wang S."/>
            <person name="Sekimoto S."/>
            <person name="Aerts A.L."/>
            <person name="Choi C."/>
            <person name="Clum A."/>
            <person name="LaButti K.M."/>
            <person name="Lindquist E.A."/>
            <person name="Yee Ngan C."/>
            <person name="Ohm R.A."/>
            <person name="Salamov A.A."/>
            <person name="Grigoriev I.V."/>
            <person name="Spatafora J.W."/>
            <person name="Berbee M.L."/>
        </authorList>
    </citation>
    <scope>NUCLEOTIDE SEQUENCE [LARGE SCALE GENOMIC DNA]</scope>
    <source>
        <strain evidence="6 7">NRRL 28638</strain>
    </source>
</reference>
<dbReference type="Gene3D" id="2.130.10.10">
    <property type="entry name" value="YVTN repeat-like/Quinoprotein amine dehydrogenase"/>
    <property type="match status" value="1"/>
</dbReference>
<keyword evidence="2 4" id="KW-0853">WD repeat</keyword>
<dbReference type="PROSITE" id="PS50082">
    <property type="entry name" value="WD_REPEATS_2"/>
    <property type="match status" value="4"/>
</dbReference>
<feature type="region of interest" description="Disordered" evidence="5">
    <location>
        <begin position="1"/>
        <end position="32"/>
    </location>
</feature>
<feature type="repeat" description="WD" evidence="4">
    <location>
        <begin position="105"/>
        <end position="146"/>
    </location>
</feature>
<dbReference type="AlphaFoldDB" id="A0A137PAF2"/>
<dbReference type="PRINTS" id="PR00320">
    <property type="entry name" value="GPROTEINBRPT"/>
</dbReference>
<dbReference type="GO" id="GO:0030950">
    <property type="term" value="P:establishment or maintenance of actin cytoskeleton polarity"/>
    <property type="evidence" value="ECO:0007669"/>
    <property type="project" value="EnsemblFungi"/>
</dbReference>
<dbReference type="Pfam" id="PF00400">
    <property type="entry name" value="WD40"/>
    <property type="match status" value="5"/>
</dbReference>
<evidence type="ECO:0000256" key="1">
    <source>
        <dbReference type="ARBA" id="ARBA00009890"/>
    </source>
</evidence>
<feature type="repeat" description="WD" evidence="4">
    <location>
        <begin position="232"/>
        <end position="273"/>
    </location>
</feature>
<dbReference type="SUPFAM" id="SSF50978">
    <property type="entry name" value="WD40 repeat-like"/>
    <property type="match status" value="1"/>
</dbReference>
<dbReference type="GO" id="GO:0031930">
    <property type="term" value="P:mitochondria-nucleus signaling pathway"/>
    <property type="evidence" value="ECO:0007669"/>
    <property type="project" value="EnsemblFungi"/>
</dbReference>
<dbReference type="GO" id="GO:0032956">
    <property type="term" value="P:regulation of actin cytoskeleton organization"/>
    <property type="evidence" value="ECO:0007669"/>
    <property type="project" value="TreeGrafter"/>
</dbReference>
<dbReference type="EMBL" id="KQ964464">
    <property type="protein sequence ID" value="KXN71934.1"/>
    <property type="molecule type" value="Genomic_DNA"/>
</dbReference>
<protein>
    <submittedName>
        <fullName evidence="6">WD40 repeat-like protein</fullName>
    </submittedName>
</protein>
<dbReference type="InterPro" id="IPR001680">
    <property type="entry name" value="WD40_rpt"/>
</dbReference>
<evidence type="ECO:0000256" key="4">
    <source>
        <dbReference type="PROSITE-ProRule" id="PRU00221"/>
    </source>
</evidence>
<evidence type="ECO:0000256" key="5">
    <source>
        <dbReference type="SAM" id="MobiDB-lite"/>
    </source>
</evidence>
<dbReference type="Proteomes" id="UP000070444">
    <property type="component" value="Unassembled WGS sequence"/>
</dbReference>
<dbReference type="InterPro" id="IPR037588">
    <property type="entry name" value="MLST8"/>
</dbReference>
<dbReference type="PANTHER" id="PTHR19842:SF0">
    <property type="entry name" value="TARGET OF RAPAMYCIN COMPLEX SUBUNIT LST8"/>
    <property type="match status" value="1"/>
</dbReference>
<dbReference type="OrthoDB" id="400at2759"/>
<dbReference type="PANTHER" id="PTHR19842">
    <property type="entry name" value="G BETA-LIKE PROTEIN GBL"/>
    <property type="match status" value="1"/>
</dbReference>
<gene>
    <name evidence="6" type="ORF">CONCODRAFT_78097</name>
</gene>
<dbReference type="GO" id="GO:0000329">
    <property type="term" value="C:fungal-type vacuole membrane"/>
    <property type="evidence" value="ECO:0007669"/>
    <property type="project" value="EnsemblFungi"/>
</dbReference>
<evidence type="ECO:0000256" key="2">
    <source>
        <dbReference type="ARBA" id="ARBA00022574"/>
    </source>
</evidence>
<dbReference type="OMA" id="VQRNYKH"/>
<dbReference type="GO" id="GO:0031932">
    <property type="term" value="C:TORC2 complex"/>
    <property type="evidence" value="ECO:0007669"/>
    <property type="project" value="EnsemblFungi"/>
</dbReference>
<organism evidence="6 7">
    <name type="scientific">Conidiobolus coronatus (strain ATCC 28846 / CBS 209.66 / NRRL 28638)</name>
    <name type="common">Delacroixia coronata</name>
    <dbReference type="NCBI Taxonomy" id="796925"/>
    <lineage>
        <taxon>Eukaryota</taxon>
        <taxon>Fungi</taxon>
        <taxon>Fungi incertae sedis</taxon>
        <taxon>Zoopagomycota</taxon>
        <taxon>Entomophthoromycotina</taxon>
        <taxon>Entomophthoromycetes</taxon>
        <taxon>Entomophthorales</taxon>
        <taxon>Ancylistaceae</taxon>
        <taxon>Conidiobolus</taxon>
    </lineage>
</organism>
<dbReference type="InterPro" id="IPR015943">
    <property type="entry name" value="WD40/YVTN_repeat-like_dom_sf"/>
</dbReference>
<dbReference type="InterPro" id="IPR019775">
    <property type="entry name" value="WD40_repeat_CS"/>
</dbReference>
<feature type="repeat" description="WD" evidence="4">
    <location>
        <begin position="146"/>
        <end position="187"/>
    </location>
</feature>
<dbReference type="SMART" id="SM00320">
    <property type="entry name" value="WD40"/>
    <property type="match status" value="6"/>
</dbReference>
<dbReference type="GO" id="GO:0043539">
    <property type="term" value="F:protein serine/threonine kinase activator activity"/>
    <property type="evidence" value="ECO:0007669"/>
    <property type="project" value="EnsemblFungi"/>
</dbReference>
<evidence type="ECO:0000313" key="7">
    <source>
        <dbReference type="Proteomes" id="UP000070444"/>
    </source>
</evidence>
<dbReference type="STRING" id="796925.A0A137PAF2"/>
<name>A0A137PAF2_CONC2</name>
<feature type="compositionally biased region" description="Polar residues" evidence="5">
    <location>
        <begin position="1"/>
        <end position="11"/>
    </location>
</feature>
<keyword evidence="7" id="KW-1185">Reference proteome</keyword>
<accession>A0A137PAF2</accession>
<dbReference type="PROSITE" id="PS00678">
    <property type="entry name" value="WD_REPEATS_1"/>
    <property type="match status" value="3"/>
</dbReference>
<feature type="compositionally biased region" description="Polar residues" evidence="5">
    <location>
        <begin position="20"/>
        <end position="32"/>
    </location>
</feature>
<dbReference type="GO" id="GO:0034399">
    <property type="term" value="C:nuclear periphery"/>
    <property type="evidence" value="ECO:0007669"/>
    <property type="project" value="EnsemblFungi"/>
</dbReference>
<feature type="repeat" description="WD" evidence="4">
    <location>
        <begin position="276"/>
        <end position="317"/>
    </location>
</feature>
<dbReference type="GO" id="GO:0038202">
    <property type="term" value="P:TORC1 signaling"/>
    <property type="evidence" value="ECO:0007669"/>
    <property type="project" value="EnsemblFungi"/>
</dbReference>
<evidence type="ECO:0000256" key="3">
    <source>
        <dbReference type="ARBA" id="ARBA00022737"/>
    </source>
</evidence>
<sequence>MRSQNSRNNYVGGQGHHRYGNNSEQAQHQPSQDAHSVILVTAGYDHVIRFWEALSGVSSRTIQFPDSQVNTLCISPDKRYLAVGGHQSIKLYDIRTLNPNHVVAYDGHRNNVTSIGFHMEGRWMVTSSEDKTIKIWDPRTPTVQRTYTHNAPINDVCIHPNQGELIAGDQNGTVKIWNIMENTATHDLVTEGEKSIQSVSMASKGNTLVAGASNGTCYSWNLNQPEAQPTSFVAHSKYLTKCLISPNSQILATCSADATIKLWNIRDQAFTLNKTLIGHTKWTWDCAFSADSAYLVSASSDHTARLWELSGGDTIRQYNGHNKATVAVALNDLSV</sequence>
<dbReference type="GO" id="GO:0031931">
    <property type="term" value="C:TORC1 complex"/>
    <property type="evidence" value="ECO:0007669"/>
    <property type="project" value="EnsemblFungi"/>
</dbReference>
<dbReference type="GO" id="GO:0000139">
    <property type="term" value="C:Golgi membrane"/>
    <property type="evidence" value="ECO:0007669"/>
    <property type="project" value="EnsemblFungi"/>
</dbReference>
<dbReference type="InterPro" id="IPR036322">
    <property type="entry name" value="WD40_repeat_dom_sf"/>
</dbReference>
<dbReference type="GO" id="GO:0001558">
    <property type="term" value="P:regulation of cell growth"/>
    <property type="evidence" value="ECO:0007669"/>
    <property type="project" value="EnsemblFungi"/>
</dbReference>
<evidence type="ECO:0000313" key="6">
    <source>
        <dbReference type="EMBL" id="KXN71934.1"/>
    </source>
</evidence>
<proteinExistence type="inferred from homology"/>
<dbReference type="InterPro" id="IPR020472">
    <property type="entry name" value="WD40_PAC1"/>
</dbReference>
<keyword evidence="3" id="KW-0677">Repeat</keyword>
<dbReference type="PROSITE" id="PS50294">
    <property type="entry name" value="WD_REPEATS_REGION"/>
    <property type="match status" value="4"/>
</dbReference>
<dbReference type="GO" id="GO:0010008">
    <property type="term" value="C:endosome membrane"/>
    <property type="evidence" value="ECO:0007669"/>
    <property type="project" value="EnsemblFungi"/>
</dbReference>
<dbReference type="GO" id="GO:0031505">
    <property type="term" value="P:fungal-type cell wall organization"/>
    <property type="evidence" value="ECO:0007669"/>
    <property type="project" value="EnsemblFungi"/>
</dbReference>
<comment type="similarity">
    <text evidence="1">Belongs to the WD repeat LST8 family.</text>
</comment>
<dbReference type="CDD" id="cd00200">
    <property type="entry name" value="WD40"/>
    <property type="match status" value="1"/>
</dbReference>